<dbReference type="EC" id="3.5.3.13" evidence="4"/>
<dbReference type="AlphaFoldDB" id="A0A7G9R0A9"/>
<dbReference type="InterPro" id="IPR011059">
    <property type="entry name" value="Metal-dep_hydrolase_composite"/>
</dbReference>
<dbReference type="NCBIfam" id="TIGR02022">
    <property type="entry name" value="hutF"/>
    <property type="match status" value="1"/>
</dbReference>
<dbReference type="InterPro" id="IPR010252">
    <property type="entry name" value="HutF"/>
</dbReference>
<feature type="domain" description="Amidohydrolase-related" evidence="2">
    <location>
        <begin position="47"/>
        <end position="416"/>
    </location>
</feature>
<dbReference type="Gene3D" id="2.30.40.10">
    <property type="entry name" value="Urease, subunit C, domain 1"/>
    <property type="match status" value="1"/>
</dbReference>
<evidence type="ECO:0000313" key="5">
    <source>
        <dbReference type="Proteomes" id="UP000515976"/>
    </source>
</evidence>
<gene>
    <name evidence="4" type="ORF">H9L10_12395</name>
</gene>
<organism evidence="4 5">
    <name type="scientific">Phycicoccus endophyticus</name>
    <dbReference type="NCBI Taxonomy" id="1690220"/>
    <lineage>
        <taxon>Bacteria</taxon>
        <taxon>Bacillati</taxon>
        <taxon>Actinomycetota</taxon>
        <taxon>Actinomycetes</taxon>
        <taxon>Micrococcales</taxon>
        <taxon>Intrasporangiaceae</taxon>
        <taxon>Phycicoccus</taxon>
    </lineage>
</organism>
<dbReference type="KEGG" id="pei:H9L10_12395"/>
<dbReference type="Gene3D" id="3.20.20.140">
    <property type="entry name" value="Metal-dependent hydrolases"/>
    <property type="match status" value="1"/>
</dbReference>
<dbReference type="Proteomes" id="UP000515976">
    <property type="component" value="Chromosome"/>
</dbReference>
<protein>
    <submittedName>
        <fullName evidence="4">Formimidoylglutamate deiminase</fullName>
        <ecNumber evidence="4">3.5.3.13</ecNumber>
    </submittedName>
</protein>
<reference evidence="4 5" key="1">
    <citation type="submission" date="2020-08" db="EMBL/GenBank/DDBJ databases">
        <title>Genome sequence of Phycicoccus endophyticus JCM 31784T.</title>
        <authorList>
            <person name="Hyun D.-W."/>
            <person name="Bae J.-W."/>
        </authorList>
    </citation>
    <scope>NUCLEOTIDE SEQUENCE [LARGE SCALE GENOMIC DNA]</scope>
    <source>
        <strain evidence="4 5">JCM 31784</strain>
    </source>
</reference>
<evidence type="ECO:0000259" key="2">
    <source>
        <dbReference type="Pfam" id="PF01979"/>
    </source>
</evidence>
<dbReference type="SUPFAM" id="SSF51338">
    <property type="entry name" value="Composite domain of metallo-dependent hydrolases"/>
    <property type="match status" value="1"/>
</dbReference>
<dbReference type="NCBIfam" id="NF006681">
    <property type="entry name" value="PRK09229.1-2"/>
    <property type="match status" value="1"/>
</dbReference>
<dbReference type="PANTHER" id="PTHR43794:SF11">
    <property type="entry name" value="AMIDOHYDROLASE-RELATED DOMAIN-CONTAINING PROTEIN"/>
    <property type="match status" value="1"/>
</dbReference>
<dbReference type="Pfam" id="PF22429">
    <property type="entry name" value="HutF_N"/>
    <property type="match status" value="1"/>
</dbReference>
<accession>A0A7G9R0A9</accession>
<dbReference type="InterPro" id="IPR006680">
    <property type="entry name" value="Amidohydro-rel"/>
</dbReference>
<dbReference type="Pfam" id="PF01979">
    <property type="entry name" value="Amidohydro_1"/>
    <property type="match status" value="1"/>
</dbReference>
<dbReference type="InterPro" id="IPR055156">
    <property type="entry name" value="HutF-like_N"/>
</dbReference>
<evidence type="ECO:0000256" key="1">
    <source>
        <dbReference type="ARBA" id="ARBA00022801"/>
    </source>
</evidence>
<sequence length="441" mass="46279">MSAFWCEHAVLAGGPRRHVRVVTAGGRLTEVRPGATAQPGDVVLRGLVLPGLANAHSHVFHRALRGRTQGDGGNFWTWREGMYALADRLDPDSYRTLATAVFAEMVLAGYTVVGEFHYLHHGPGGRPYDDPNAMGRALAEAAQAAGIRLTLLDTLYLAGGLTGGGHRPLDATQERFSDGSAQAWGERASVLRADDRCRVGAAVHSVRAVPAGDLAVLAEVAGGHGWPVHAHVSEQPGENLACQSFYGRTPVRLLADEGLLTAATSLVHATHLEDEDVGLVGRAGATAVLCPTTERDLADGIGPARRLVDAGARVAVGSDEHAVVDPFEELRGVEMHERLATLERGRFAPGELLAAGAADGYRSLGWPEGGRLVEGGLADLVAVRTDSPRTAGCALDQLLYAATAADVTDVVVGGEHVVADGQHRVGDVGRLLAEAISAVRR</sequence>
<evidence type="ECO:0000259" key="3">
    <source>
        <dbReference type="Pfam" id="PF22429"/>
    </source>
</evidence>
<dbReference type="PANTHER" id="PTHR43794">
    <property type="entry name" value="AMINOHYDROLASE SSNA-RELATED"/>
    <property type="match status" value="1"/>
</dbReference>
<dbReference type="SUPFAM" id="SSF51556">
    <property type="entry name" value="Metallo-dependent hydrolases"/>
    <property type="match status" value="1"/>
</dbReference>
<dbReference type="InterPro" id="IPR032466">
    <property type="entry name" value="Metal_Hydrolase"/>
</dbReference>
<dbReference type="InterPro" id="IPR050287">
    <property type="entry name" value="MTA/SAH_deaminase"/>
</dbReference>
<proteinExistence type="predicted"/>
<name>A0A7G9R0A9_9MICO</name>
<dbReference type="RefSeq" id="WP_166103022.1">
    <property type="nucleotide sequence ID" value="NZ_BMMY01000006.1"/>
</dbReference>
<dbReference type="EMBL" id="CP060712">
    <property type="protein sequence ID" value="QNN49034.1"/>
    <property type="molecule type" value="Genomic_DNA"/>
</dbReference>
<keyword evidence="5" id="KW-1185">Reference proteome</keyword>
<keyword evidence="1 4" id="KW-0378">Hydrolase</keyword>
<evidence type="ECO:0000313" key="4">
    <source>
        <dbReference type="EMBL" id="QNN49034.1"/>
    </source>
</evidence>
<dbReference type="GO" id="GO:0050416">
    <property type="term" value="F:formimidoylglutamate deiminase activity"/>
    <property type="evidence" value="ECO:0007669"/>
    <property type="project" value="UniProtKB-EC"/>
</dbReference>
<feature type="domain" description="Formimidoylglutamate deiminase N-terminal" evidence="3">
    <location>
        <begin position="1"/>
        <end position="41"/>
    </location>
</feature>